<dbReference type="PANTHER" id="PTHR45617:SF169">
    <property type="entry name" value="LRRCT DOMAIN-CONTAINING PROTEIN"/>
    <property type="match status" value="1"/>
</dbReference>
<sequence>MGNEKEIDCVKLQQIFSDLSLGHDEEGEPYRPLHMLELDYNEFETIQWELLPANLHSITLSYNRLKNIGNISHLTKLTMLSISSNQIESISDKIFDLPLLTNLSLDKNNLKELPKNFENFKSLMCLDLSENKFDFYKSNLDEVFWNRLPKNLRTLRISRNKIGILPCILRESKIEELHANECELFHICPYLYLKKVPLKELYISENGNLNNLPFIPQKIFQPPLLKDNDIKEKTKAAFIIITDKSDYIVTKPFPQKLLKPIYEFKILEEVPSFCGCNCCGNCGNKSDENIFIEQLMVMDFGLKMRVMNEEVSPITEKKDSYDLVTILIVTIWFSNG</sequence>
<dbReference type="PANTHER" id="PTHR45617">
    <property type="entry name" value="LEUCINE RICH REPEAT FAMILY PROTEIN"/>
    <property type="match status" value="1"/>
</dbReference>
<evidence type="ECO:0000256" key="2">
    <source>
        <dbReference type="ARBA" id="ARBA00022737"/>
    </source>
</evidence>
<dbReference type="SMART" id="SM00365">
    <property type="entry name" value="LRR_SD22"/>
    <property type="match status" value="3"/>
</dbReference>
<evidence type="ECO:0000313" key="3">
    <source>
        <dbReference type="Proteomes" id="UP000887577"/>
    </source>
</evidence>
<accession>A0A914YWA2</accession>
<dbReference type="InterPro" id="IPR001611">
    <property type="entry name" value="Leu-rich_rpt"/>
</dbReference>
<dbReference type="Gene3D" id="3.80.10.10">
    <property type="entry name" value="Ribonuclease Inhibitor"/>
    <property type="match status" value="1"/>
</dbReference>
<organism evidence="3 4">
    <name type="scientific">Panagrolaimus superbus</name>
    <dbReference type="NCBI Taxonomy" id="310955"/>
    <lineage>
        <taxon>Eukaryota</taxon>
        <taxon>Metazoa</taxon>
        <taxon>Ecdysozoa</taxon>
        <taxon>Nematoda</taxon>
        <taxon>Chromadorea</taxon>
        <taxon>Rhabditida</taxon>
        <taxon>Tylenchina</taxon>
        <taxon>Panagrolaimomorpha</taxon>
        <taxon>Panagrolaimoidea</taxon>
        <taxon>Panagrolaimidae</taxon>
        <taxon>Panagrolaimus</taxon>
    </lineage>
</organism>
<dbReference type="Proteomes" id="UP000887577">
    <property type="component" value="Unplaced"/>
</dbReference>
<dbReference type="PROSITE" id="PS51450">
    <property type="entry name" value="LRR"/>
    <property type="match status" value="2"/>
</dbReference>
<keyword evidence="3" id="KW-1185">Reference proteome</keyword>
<dbReference type="Pfam" id="PF00560">
    <property type="entry name" value="LRR_1"/>
    <property type="match status" value="1"/>
</dbReference>
<evidence type="ECO:0000313" key="4">
    <source>
        <dbReference type="WBParaSite" id="PSU_v2.g236.t1"/>
    </source>
</evidence>
<dbReference type="Pfam" id="PF13855">
    <property type="entry name" value="LRR_8"/>
    <property type="match status" value="1"/>
</dbReference>
<keyword evidence="2" id="KW-0677">Repeat</keyword>
<dbReference type="SUPFAM" id="SSF52058">
    <property type="entry name" value="L domain-like"/>
    <property type="match status" value="1"/>
</dbReference>
<protein>
    <submittedName>
        <fullName evidence="4">Leucine rich repeat protein</fullName>
    </submittedName>
</protein>
<dbReference type="InterPro" id="IPR032675">
    <property type="entry name" value="LRR_dom_sf"/>
</dbReference>
<keyword evidence="1" id="KW-0433">Leucine-rich repeat</keyword>
<dbReference type="AlphaFoldDB" id="A0A914YWA2"/>
<dbReference type="SMART" id="SM00369">
    <property type="entry name" value="LRR_TYP"/>
    <property type="match status" value="2"/>
</dbReference>
<name>A0A914YWA2_9BILA</name>
<reference evidence="4" key="1">
    <citation type="submission" date="2022-11" db="UniProtKB">
        <authorList>
            <consortium name="WormBaseParasite"/>
        </authorList>
    </citation>
    <scope>IDENTIFICATION</scope>
</reference>
<dbReference type="WBParaSite" id="PSU_v2.g236.t1">
    <property type="protein sequence ID" value="PSU_v2.g236.t1"/>
    <property type="gene ID" value="PSU_v2.g236"/>
</dbReference>
<proteinExistence type="predicted"/>
<evidence type="ECO:0000256" key="1">
    <source>
        <dbReference type="ARBA" id="ARBA00022614"/>
    </source>
</evidence>
<dbReference type="InterPro" id="IPR003591">
    <property type="entry name" value="Leu-rich_rpt_typical-subtyp"/>
</dbReference>